<gene>
    <name evidence="1" type="ORF">HA254_05480</name>
</gene>
<dbReference type="AlphaFoldDB" id="A0A7J4J0T7"/>
<sequence length="130" mass="15142">MPKQIIPPKDYLPQLREMIEENPRLAEERQTLIDEIAKGLQKRKNPQWRHHLQENAAIAADEILIDRLFHANSPDLGARMIARARIRHALLGLQAEEKMRRRTMNSRFAPLTYPEIAGGKIPRPRGRPRM</sequence>
<evidence type="ECO:0000313" key="2">
    <source>
        <dbReference type="Proteomes" id="UP000565078"/>
    </source>
</evidence>
<protein>
    <submittedName>
        <fullName evidence="1">Uncharacterized protein</fullName>
    </submittedName>
</protein>
<organism evidence="1 2">
    <name type="scientific">Candidatus Iainarchaeum sp</name>
    <dbReference type="NCBI Taxonomy" id="3101447"/>
    <lineage>
        <taxon>Archaea</taxon>
        <taxon>Candidatus Iainarchaeota</taxon>
        <taxon>Candidatus Iainarchaeia</taxon>
        <taxon>Candidatus Iainarchaeales</taxon>
        <taxon>Candidatus Iainarchaeaceae</taxon>
        <taxon>Candidatus Iainarchaeum</taxon>
    </lineage>
</organism>
<comment type="caution">
    <text evidence="1">The sequence shown here is derived from an EMBL/GenBank/DDBJ whole genome shotgun (WGS) entry which is preliminary data.</text>
</comment>
<reference evidence="2" key="1">
    <citation type="journal article" date="2020" name="bioRxiv">
        <title>A rank-normalized archaeal taxonomy based on genome phylogeny resolves widespread incomplete and uneven classifications.</title>
        <authorList>
            <person name="Rinke C."/>
            <person name="Chuvochina M."/>
            <person name="Mussig A.J."/>
            <person name="Chaumeil P.-A."/>
            <person name="Waite D.W."/>
            <person name="Whitman W.B."/>
            <person name="Parks D.H."/>
            <person name="Hugenholtz P."/>
        </authorList>
    </citation>
    <scope>NUCLEOTIDE SEQUENCE [LARGE SCALE GENOMIC DNA]</scope>
</reference>
<dbReference type="EMBL" id="DUGC01000085">
    <property type="protein sequence ID" value="HIH10089.1"/>
    <property type="molecule type" value="Genomic_DNA"/>
</dbReference>
<dbReference type="Proteomes" id="UP000565078">
    <property type="component" value="Unassembled WGS sequence"/>
</dbReference>
<proteinExistence type="predicted"/>
<name>A0A7J4J0T7_9ARCH</name>
<evidence type="ECO:0000313" key="1">
    <source>
        <dbReference type="EMBL" id="HIH10089.1"/>
    </source>
</evidence>
<accession>A0A7J4J0T7</accession>